<dbReference type="GO" id="GO:0020037">
    <property type="term" value="F:heme binding"/>
    <property type="evidence" value="ECO:0007669"/>
    <property type="project" value="InterPro"/>
</dbReference>
<sequence>MELELKMLWAALVAYVVSGCVAVIGVVLKKNKYETPFQLFLWLALILHTVAIGLRWTRLGYGPFISMFDILSSNVLSLLFFYALAYWRFRPIRPTSAFVLPVMFIMMAWLVVIGPMDGRLPPTYDTIWLYIHIGFGKIFMGAALVALGMALVILSRRFNVGSSYFKSLPDDKSLDELSYRFMALGFIFDALMLVAGGIWAQDAWGRYWAWDPLETWSFITWLTLAFALHTRITLKPSPPVGAVLIILVFVLGYLTFFGIPFITQSPHKGVI</sequence>
<dbReference type="InterPro" id="IPR002541">
    <property type="entry name" value="Cyt_c_assembly"/>
</dbReference>
<dbReference type="GO" id="GO:0017004">
    <property type="term" value="P:cytochrome complex assembly"/>
    <property type="evidence" value="ECO:0007669"/>
    <property type="project" value="UniProtKB-KW"/>
</dbReference>
<feature type="transmembrane region" description="Helical" evidence="6">
    <location>
        <begin position="127"/>
        <end position="154"/>
    </location>
</feature>
<dbReference type="GO" id="GO:0005886">
    <property type="term" value="C:plasma membrane"/>
    <property type="evidence" value="ECO:0007669"/>
    <property type="project" value="TreeGrafter"/>
</dbReference>
<dbReference type="PANTHER" id="PTHR30071">
    <property type="entry name" value="HEME EXPORTER PROTEIN C"/>
    <property type="match status" value="1"/>
</dbReference>
<dbReference type="PANTHER" id="PTHR30071:SF1">
    <property type="entry name" value="CYTOCHROME B_B6 PROTEIN-RELATED"/>
    <property type="match status" value="1"/>
</dbReference>
<feature type="transmembrane region" description="Helical" evidence="6">
    <location>
        <begin position="207"/>
        <end position="228"/>
    </location>
</feature>
<feature type="transmembrane region" description="Helical" evidence="6">
    <location>
        <begin position="181"/>
        <end position="201"/>
    </location>
</feature>
<comment type="subcellular location">
    <subcellularLocation>
        <location evidence="1">Membrane</location>
        <topology evidence="1">Multi-pass membrane protein</topology>
    </subcellularLocation>
</comment>
<feature type="transmembrane region" description="Helical" evidence="6">
    <location>
        <begin position="39"/>
        <end position="58"/>
    </location>
</feature>
<dbReference type="AlphaFoldDB" id="A0A3B1BGS6"/>
<name>A0A3B1BGS6_9ZZZZ</name>
<evidence type="ECO:0000256" key="1">
    <source>
        <dbReference type="ARBA" id="ARBA00004141"/>
    </source>
</evidence>
<evidence type="ECO:0000256" key="3">
    <source>
        <dbReference type="ARBA" id="ARBA00022748"/>
    </source>
</evidence>
<dbReference type="Pfam" id="PF01578">
    <property type="entry name" value="Cytochrom_C_asm"/>
    <property type="match status" value="1"/>
</dbReference>
<feature type="transmembrane region" description="Helical" evidence="6">
    <location>
        <begin position="64"/>
        <end position="85"/>
    </location>
</feature>
<proteinExistence type="predicted"/>
<evidence type="ECO:0000256" key="4">
    <source>
        <dbReference type="ARBA" id="ARBA00022989"/>
    </source>
</evidence>
<keyword evidence="4 6" id="KW-1133">Transmembrane helix</keyword>
<feature type="transmembrane region" description="Helical" evidence="6">
    <location>
        <begin position="6"/>
        <end position="27"/>
    </location>
</feature>
<dbReference type="PROSITE" id="PS51257">
    <property type="entry name" value="PROKAR_LIPOPROTEIN"/>
    <property type="match status" value="1"/>
</dbReference>
<evidence type="ECO:0000256" key="6">
    <source>
        <dbReference type="SAM" id="Phobius"/>
    </source>
</evidence>
<organism evidence="8">
    <name type="scientific">hydrothermal vent metagenome</name>
    <dbReference type="NCBI Taxonomy" id="652676"/>
    <lineage>
        <taxon>unclassified sequences</taxon>
        <taxon>metagenomes</taxon>
        <taxon>ecological metagenomes</taxon>
    </lineage>
</organism>
<accession>A0A3B1BGS6</accession>
<dbReference type="EMBL" id="UOGC01000005">
    <property type="protein sequence ID" value="VAX15302.1"/>
    <property type="molecule type" value="Genomic_DNA"/>
</dbReference>
<evidence type="ECO:0000256" key="5">
    <source>
        <dbReference type="ARBA" id="ARBA00023136"/>
    </source>
</evidence>
<reference evidence="8" key="1">
    <citation type="submission" date="2018-06" db="EMBL/GenBank/DDBJ databases">
        <authorList>
            <person name="Zhirakovskaya E."/>
        </authorList>
    </citation>
    <scope>NUCLEOTIDE SEQUENCE</scope>
</reference>
<feature type="transmembrane region" description="Helical" evidence="6">
    <location>
        <begin position="240"/>
        <end position="262"/>
    </location>
</feature>
<evidence type="ECO:0000259" key="7">
    <source>
        <dbReference type="Pfam" id="PF01578"/>
    </source>
</evidence>
<dbReference type="InterPro" id="IPR045062">
    <property type="entry name" value="Cyt_c_biogenesis_CcsA/CcmC"/>
</dbReference>
<gene>
    <name evidence="8" type="ORF">MNBD_NITROSPINAE01-989</name>
</gene>
<feature type="transmembrane region" description="Helical" evidence="6">
    <location>
        <begin position="97"/>
        <end position="115"/>
    </location>
</feature>
<evidence type="ECO:0000256" key="2">
    <source>
        <dbReference type="ARBA" id="ARBA00022692"/>
    </source>
</evidence>
<keyword evidence="2 6" id="KW-0812">Transmembrane</keyword>
<feature type="domain" description="Cytochrome c assembly protein" evidence="7">
    <location>
        <begin position="76"/>
        <end position="265"/>
    </location>
</feature>
<keyword evidence="5 6" id="KW-0472">Membrane</keyword>
<keyword evidence="3" id="KW-0201">Cytochrome c-type biogenesis</keyword>
<evidence type="ECO:0000313" key="8">
    <source>
        <dbReference type="EMBL" id="VAX15302.1"/>
    </source>
</evidence>
<protein>
    <submittedName>
        <fullName evidence="8">Cytochrome c-type biogenesis protein CcsA/ResC</fullName>
    </submittedName>
</protein>